<feature type="compositionally biased region" description="Acidic residues" evidence="1">
    <location>
        <begin position="109"/>
        <end position="119"/>
    </location>
</feature>
<reference evidence="2" key="1">
    <citation type="journal article" date="2021" name="Nat. Commun.">
        <title>Genetic determinants of endophytism in the Arabidopsis root mycobiome.</title>
        <authorList>
            <person name="Mesny F."/>
            <person name="Miyauchi S."/>
            <person name="Thiergart T."/>
            <person name="Pickel B."/>
            <person name="Atanasova L."/>
            <person name="Karlsson M."/>
            <person name="Huettel B."/>
            <person name="Barry K.W."/>
            <person name="Haridas S."/>
            <person name="Chen C."/>
            <person name="Bauer D."/>
            <person name="Andreopoulos W."/>
            <person name="Pangilinan J."/>
            <person name="LaButti K."/>
            <person name="Riley R."/>
            <person name="Lipzen A."/>
            <person name="Clum A."/>
            <person name="Drula E."/>
            <person name="Henrissat B."/>
            <person name="Kohler A."/>
            <person name="Grigoriev I.V."/>
            <person name="Martin F.M."/>
            <person name="Hacquard S."/>
        </authorList>
    </citation>
    <scope>NUCLEOTIDE SEQUENCE</scope>
    <source>
        <strain evidence="2">MPI-SDFR-AT-0120</strain>
    </source>
</reference>
<dbReference type="EMBL" id="JAGMVJ010000002">
    <property type="protein sequence ID" value="KAH7092939.1"/>
    <property type="molecule type" value="Genomic_DNA"/>
</dbReference>
<proteinExistence type="predicted"/>
<dbReference type="OrthoDB" id="73788at2759"/>
<feature type="region of interest" description="Disordered" evidence="1">
    <location>
        <begin position="446"/>
        <end position="465"/>
    </location>
</feature>
<feature type="compositionally biased region" description="Pro residues" evidence="1">
    <location>
        <begin position="835"/>
        <end position="844"/>
    </location>
</feature>
<dbReference type="AlphaFoldDB" id="A0A8K0RF74"/>
<feature type="compositionally biased region" description="Basic residues" evidence="1">
    <location>
        <begin position="153"/>
        <end position="165"/>
    </location>
</feature>
<feature type="compositionally biased region" description="Acidic residues" evidence="1">
    <location>
        <begin position="448"/>
        <end position="461"/>
    </location>
</feature>
<feature type="compositionally biased region" description="Acidic residues" evidence="1">
    <location>
        <begin position="64"/>
        <end position="78"/>
    </location>
</feature>
<feature type="region of interest" description="Disordered" evidence="1">
    <location>
        <begin position="377"/>
        <end position="409"/>
    </location>
</feature>
<evidence type="ECO:0000313" key="2">
    <source>
        <dbReference type="EMBL" id="KAH7092939.1"/>
    </source>
</evidence>
<feature type="compositionally biased region" description="Acidic residues" evidence="1">
    <location>
        <begin position="273"/>
        <end position="288"/>
    </location>
</feature>
<name>A0A8K0RF74_9PLEO</name>
<feature type="compositionally biased region" description="Acidic residues" evidence="1">
    <location>
        <begin position="227"/>
        <end position="238"/>
    </location>
</feature>
<feature type="compositionally biased region" description="Polar residues" evidence="1">
    <location>
        <begin position="381"/>
        <end position="399"/>
    </location>
</feature>
<accession>A0A8K0RF74</accession>
<evidence type="ECO:0000313" key="3">
    <source>
        <dbReference type="Proteomes" id="UP000813461"/>
    </source>
</evidence>
<evidence type="ECO:0000256" key="1">
    <source>
        <dbReference type="SAM" id="MobiDB-lite"/>
    </source>
</evidence>
<keyword evidence="3" id="KW-1185">Reference proteome</keyword>
<feature type="compositionally biased region" description="Basic and acidic residues" evidence="1">
    <location>
        <begin position="503"/>
        <end position="515"/>
    </location>
</feature>
<gene>
    <name evidence="2" type="ORF">FB567DRAFT_433202</name>
</gene>
<feature type="compositionally biased region" description="Basic residues" evidence="1">
    <location>
        <begin position="333"/>
        <end position="343"/>
    </location>
</feature>
<feature type="region of interest" description="Disordered" evidence="1">
    <location>
        <begin position="818"/>
        <end position="844"/>
    </location>
</feature>
<feature type="compositionally biased region" description="Polar residues" evidence="1">
    <location>
        <begin position="672"/>
        <end position="695"/>
    </location>
</feature>
<organism evidence="2 3">
    <name type="scientific">Paraphoma chrysanthemicola</name>
    <dbReference type="NCBI Taxonomy" id="798071"/>
    <lineage>
        <taxon>Eukaryota</taxon>
        <taxon>Fungi</taxon>
        <taxon>Dikarya</taxon>
        <taxon>Ascomycota</taxon>
        <taxon>Pezizomycotina</taxon>
        <taxon>Dothideomycetes</taxon>
        <taxon>Pleosporomycetidae</taxon>
        <taxon>Pleosporales</taxon>
        <taxon>Pleosporineae</taxon>
        <taxon>Phaeosphaeriaceae</taxon>
        <taxon>Paraphoma</taxon>
    </lineage>
</organism>
<protein>
    <submittedName>
        <fullName evidence="2">Uncharacterized protein</fullName>
    </submittedName>
</protein>
<dbReference type="Proteomes" id="UP000813461">
    <property type="component" value="Unassembled WGS sequence"/>
</dbReference>
<feature type="region of interest" description="Disordered" evidence="1">
    <location>
        <begin position="56"/>
        <end position="362"/>
    </location>
</feature>
<feature type="compositionally biased region" description="Polar residues" evidence="1">
    <location>
        <begin position="349"/>
        <end position="361"/>
    </location>
</feature>
<feature type="region of interest" description="Disordered" evidence="1">
    <location>
        <begin position="503"/>
        <end position="573"/>
    </location>
</feature>
<feature type="region of interest" description="Disordered" evidence="1">
    <location>
        <begin position="588"/>
        <end position="695"/>
    </location>
</feature>
<feature type="region of interest" description="Disordered" evidence="1">
    <location>
        <begin position="776"/>
        <end position="801"/>
    </location>
</feature>
<comment type="caution">
    <text evidence="2">The sequence shown here is derived from an EMBL/GenBank/DDBJ whole genome shotgun (WGS) entry which is preliminary data.</text>
</comment>
<sequence>MTPRTRGNNGNVDYKVYYSKKVPQQVHFPHRRKTVRRPMGPIEDKRQIKFLPEMMKIKRMDTVGDSEEEDEDIEEDNVKDERPSIAPGCEHLELKSACPTGTRKRQGVEAEDEEDDEEGTGPTSKRRRISGTSKESRSSKRIASGYEEEDKPSHRRKAVKSRSLRRQSTMTQLVEGRAPPSDTEEPAFKPVKRSPRLSWSGQSKKAKDKKQRTLTQMIPGMRPLEILSDEDIEEGLSDDEAHERDSQAYGEVITARLAKYGSMKRRADGTTEFNDDTTEAWLPAEDENHEQSGHANETSMVSPAIAGSMGHNSLDDDEDSYHPTQFLGETAMRKTRITRRSNGRKILESPTSESGRVTQLNKKSRFRLLSSLEKRQVHEIASSQSPPGSPLSTQVTPTKLRSPLDARSANVVKVTETPSKRKQVTFLEPRREPTPPRTLRKFRSVIQDSEDEDEDFEADDDNTAKDIGAHTQGLVEEIESVASAKDVGTETQAILDQIDDACARNEEHQPNRDSSEELGDLILTHGHREPSPELGEQSSYREARISVKQEPGQEEGIKQYPTVLPFKNADSPTTPAIKQELTLEGELKNSYAIAPPRNELPLPRTQVPSSPPIIQQPIEDTCPSTPMVIMDSSDDEDMHDSGPDLTPPHENAGLFSRPSASAPQRPAEQQDESMQPASSPRVQQETQQSHSSKAEQQLQNEWCSYSQYVKDCRPQSSSMHVGHDIFSYNATPMPPRPNEPVQPTGFHMSQATTVDEVTPKKNRTQRIISASVTPHRMANSQPFFSPSKPPPLVIPSSFPSPAKSRIGDWSSPIFGRTQDAYGSIYHGGSLEDLSIPPPPPDEDD</sequence>